<dbReference type="Proteomes" id="UP000324222">
    <property type="component" value="Unassembled WGS sequence"/>
</dbReference>
<dbReference type="AlphaFoldDB" id="A0A5B7HZG1"/>
<reference evidence="1 2" key="1">
    <citation type="submission" date="2019-05" db="EMBL/GenBank/DDBJ databases">
        <title>Another draft genome of Portunus trituberculatus and its Hox gene families provides insights of decapod evolution.</title>
        <authorList>
            <person name="Jeong J.-H."/>
            <person name="Song I."/>
            <person name="Kim S."/>
            <person name="Choi T."/>
            <person name="Kim D."/>
            <person name="Ryu S."/>
            <person name="Kim W."/>
        </authorList>
    </citation>
    <scope>NUCLEOTIDE SEQUENCE [LARGE SCALE GENOMIC DNA]</scope>
    <source>
        <tissue evidence="1">Muscle</tissue>
    </source>
</reference>
<protein>
    <submittedName>
        <fullName evidence="1">Uncharacterized protein</fullName>
    </submittedName>
</protein>
<evidence type="ECO:0000313" key="2">
    <source>
        <dbReference type="Proteomes" id="UP000324222"/>
    </source>
</evidence>
<gene>
    <name evidence="1" type="ORF">E2C01_068444</name>
</gene>
<organism evidence="1 2">
    <name type="scientific">Portunus trituberculatus</name>
    <name type="common">Swimming crab</name>
    <name type="synonym">Neptunus trituberculatus</name>
    <dbReference type="NCBI Taxonomy" id="210409"/>
    <lineage>
        <taxon>Eukaryota</taxon>
        <taxon>Metazoa</taxon>
        <taxon>Ecdysozoa</taxon>
        <taxon>Arthropoda</taxon>
        <taxon>Crustacea</taxon>
        <taxon>Multicrustacea</taxon>
        <taxon>Malacostraca</taxon>
        <taxon>Eumalacostraca</taxon>
        <taxon>Eucarida</taxon>
        <taxon>Decapoda</taxon>
        <taxon>Pleocyemata</taxon>
        <taxon>Brachyura</taxon>
        <taxon>Eubrachyura</taxon>
        <taxon>Portunoidea</taxon>
        <taxon>Portunidae</taxon>
        <taxon>Portuninae</taxon>
        <taxon>Portunus</taxon>
    </lineage>
</organism>
<accession>A0A5B7HZG1</accession>
<name>A0A5B7HZG1_PORTR</name>
<dbReference type="EMBL" id="VSRR010038234">
    <property type="protein sequence ID" value="MPC74098.1"/>
    <property type="molecule type" value="Genomic_DNA"/>
</dbReference>
<sequence>MRGGDRCVARGCEGEEGKYLIHLFHVLFYIHPSSFSFSFSSFSSSSSSSSSCPSDSVVVLTSSPPCPAHPHSCPDLPSFFTDH</sequence>
<comment type="caution">
    <text evidence="1">The sequence shown here is derived from an EMBL/GenBank/DDBJ whole genome shotgun (WGS) entry which is preliminary data.</text>
</comment>
<evidence type="ECO:0000313" key="1">
    <source>
        <dbReference type="EMBL" id="MPC74098.1"/>
    </source>
</evidence>
<proteinExistence type="predicted"/>
<keyword evidence="2" id="KW-1185">Reference proteome</keyword>